<comment type="caution">
    <text evidence="9">The sequence shown here is derived from an EMBL/GenBank/DDBJ whole genome shotgun (WGS) entry which is preliminary data.</text>
</comment>
<evidence type="ECO:0000256" key="2">
    <source>
        <dbReference type="ARBA" id="ARBA00008111"/>
    </source>
</evidence>
<evidence type="ECO:0000313" key="10">
    <source>
        <dbReference type="Proteomes" id="UP000289886"/>
    </source>
</evidence>
<dbReference type="InterPro" id="IPR048509">
    <property type="entry name" value="TMEM106_C"/>
</dbReference>
<dbReference type="AlphaFoldDB" id="A0A662YJV6"/>
<dbReference type="InterPro" id="IPR048511">
    <property type="entry name" value="TMEM106_N"/>
</dbReference>
<evidence type="ECO:0000313" key="9">
    <source>
        <dbReference type="EMBL" id="RXM96779.1"/>
    </source>
</evidence>
<evidence type="ECO:0000256" key="5">
    <source>
        <dbReference type="ARBA" id="ARBA00023136"/>
    </source>
</evidence>
<evidence type="ECO:0000259" key="8">
    <source>
        <dbReference type="Pfam" id="PF21002"/>
    </source>
</evidence>
<dbReference type="GO" id="GO:0012505">
    <property type="term" value="C:endomembrane system"/>
    <property type="evidence" value="ECO:0007669"/>
    <property type="project" value="UniProtKB-SubCell"/>
</dbReference>
<keyword evidence="5" id="KW-0472">Membrane</keyword>
<evidence type="ECO:0000256" key="4">
    <source>
        <dbReference type="ARBA" id="ARBA00022989"/>
    </source>
</evidence>
<dbReference type="Proteomes" id="UP000289886">
    <property type="component" value="Unassembled WGS sequence"/>
</dbReference>
<evidence type="ECO:0000256" key="6">
    <source>
        <dbReference type="SAM" id="MobiDB-lite"/>
    </source>
</evidence>
<feature type="domain" description="Transmembrane protein 106 N-terminal" evidence="8">
    <location>
        <begin position="28"/>
        <end position="71"/>
    </location>
</feature>
<organism evidence="9 10">
    <name type="scientific">Acipenser ruthenus</name>
    <name type="common">Sterlet sturgeon</name>
    <dbReference type="NCBI Taxonomy" id="7906"/>
    <lineage>
        <taxon>Eukaryota</taxon>
        <taxon>Metazoa</taxon>
        <taxon>Chordata</taxon>
        <taxon>Craniata</taxon>
        <taxon>Vertebrata</taxon>
        <taxon>Euteleostomi</taxon>
        <taxon>Actinopterygii</taxon>
        <taxon>Chondrostei</taxon>
        <taxon>Acipenseriformes</taxon>
        <taxon>Acipenseridae</taxon>
        <taxon>Acipenser</taxon>
    </lineage>
</organism>
<dbReference type="PANTHER" id="PTHR28556">
    <property type="entry name" value="TRANSMEMBRANE PROTEIN 106B"/>
    <property type="match status" value="1"/>
</dbReference>
<feature type="domain" description="Transmembrane protein 106 C-terminal" evidence="7">
    <location>
        <begin position="102"/>
        <end position="131"/>
    </location>
</feature>
<evidence type="ECO:0000256" key="3">
    <source>
        <dbReference type="ARBA" id="ARBA00022692"/>
    </source>
</evidence>
<keyword evidence="3 9" id="KW-0812">Transmembrane</keyword>
<comment type="similarity">
    <text evidence="2">Belongs to the TMEM106 family.</text>
</comment>
<keyword evidence="10" id="KW-1185">Reference proteome</keyword>
<dbReference type="EMBL" id="SCEB01001445">
    <property type="protein sequence ID" value="RXM96779.1"/>
    <property type="molecule type" value="Genomic_DNA"/>
</dbReference>
<sequence>MVQRPAMGSCQSHGGFRPLAESSRTEGDKDDDSLDGQDRQDDIAQFPYVEFTGRDSITCPTCQGTGRIPTGECGERDADTPDCLAGVSASSRFCGGLSCMDTTSVKTSYMVRSAQNSLESYRYIDCGSNSTVHRALVLQLGAL</sequence>
<proteinExistence type="inferred from homology"/>
<dbReference type="PANTHER" id="PTHR28556:SF5">
    <property type="entry name" value="TRANSMEMBRANE PROTEIN 106C"/>
    <property type="match status" value="1"/>
</dbReference>
<dbReference type="Pfam" id="PF07092">
    <property type="entry name" value="TMEM106"/>
    <property type="match status" value="1"/>
</dbReference>
<keyword evidence="4" id="KW-1133">Transmembrane helix</keyword>
<accession>A0A662YJV6</accession>
<dbReference type="Pfam" id="PF21002">
    <property type="entry name" value="TMEM106_N"/>
    <property type="match status" value="1"/>
</dbReference>
<evidence type="ECO:0000256" key="1">
    <source>
        <dbReference type="ARBA" id="ARBA00004308"/>
    </source>
</evidence>
<gene>
    <name evidence="9" type="ORF">EOD39_15252</name>
</gene>
<reference evidence="9 10" key="1">
    <citation type="submission" date="2019-01" db="EMBL/GenBank/DDBJ databases">
        <title>Draft Genome and Complete Hox-Cluster Characterization of the Sterlet Sturgeon (Acipenser ruthenus).</title>
        <authorList>
            <person name="Wei Q."/>
        </authorList>
    </citation>
    <scope>NUCLEOTIDE SEQUENCE [LARGE SCALE GENOMIC DNA]</scope>
    <source>
        <strain evidence="9">WHYD16114868_AA</strain>
        <tissue evidence="9">Blood</tissue>
    </source>
</reference>
<feature type="region of interest" description="Disordered" evidence="6">
    <location>
        <begin position="1"/>
        <end position="41"/>
    </location>
</feature>
<comment type="subcellular location">
    <subcellularLocation>
        <location evidence="1">Endomembrane system</location>
    </subcellularLocation>
</comment>
<dbReference type="InterPro" id="IPR009790">
    <property type="entry name" value="TMEM106"/>
</dbReference>
<name>A0A662YJV6_ACIRT</name>
<evidence type="ECO:0000259" key="7">
    <source>
        <dbReference type="Pfam" id="PF07092"/>
    </source>
</evidence>
<protein>
    <submittedName>
        <fullName evidence="9">Transmembrane protein 106C</fullName>
    </submittedName>
</protein>